<name>A0A0M2R0J1_9PROT</name>
<dbReference type="GO" id="GO:0003677">
    <property type="term" value="F:DNA binding"/>
    <property type="evidence" value="ECO:0007669"/>
    <property type="project" value="UniProtKB-KW"/>
</dbReference>
<dbReference type="InterPro" id="IPR002104">
    <property type="entry name" value="Integrase_catalytic"/>
</dbReference>
<dbReference type="SUPFAM" id="SSF56349">
    <property type="entry name" value="DNA breaking-rejoining enzymes"/>
    <property type="match status" value="1"/>
</dbReference>
<evidence type="ECO:0000313" key="6">
    <source>
        <dbReference type="EMBL" id="KKJ75407.1"/>
    </source>
</evidence>
<keyword evidence="3" id="KW-0238">DNA-binding</keyword>
<feature type="domain" description="Tyr recombinase" evidence="5">
    <location>
        <begin position="162"/>
        <end position="331"/>
    </location>
</feature>
<dbReference type="AlphaFoldDB" id="A0A0M2R0J1"/>
<evidence type="ECO:0000256" key="2">
    <source>
        <dbReference type="ARBA" id="ARBA00022908"/>
    </source>
</evidence>
<dbReference type="InterPro" id="IPR050090">
    <property type="entry name" value="Tyrosine_recombinase_XerCD"/>
</dbReference>
<evidence type="ECO:0000259" key="5">
    <source>
        <dbReference type="PROSITE" id="PS51898"/>
    </source>
</evidence>
<dbReference type="GO" id="GO:0015074">
    <property type="term" value="P:DNA integration"/>
    <property type="evidence" value="ECO:0007669"/>
    <property type="project" value="UniProtKB-KW"/>
</dbReference>
<dbReference type="Gene3D" id="1.10.150.130">
    <property type="match status" value="1"/>
</dbReference>
<dbReference type="EMBL" id="LANI01000032">
    <property type="protein sequence ID" value="KKJ75407.1"/>
    <property type="molecule type" value="Genomic_DNA"/>
</dbReference>
<evidence type="ECO:0000256" key="3">
    <source>
        <dbReference type="ARBA" id="ARBA00023125"/>
    </source>
</evidence>
<gene>
    <name evidence="6" type="ORF">WH95_18345</name>
</gene>
<dbReference type="GO" id="GO:0006310">
    <property type="term" value="P:DNA recombination"/>
    <property type="evidence" value="ECO:0007669"/>
    <property type="project" value="UniProtKB-KW"/>
</dbReference>
<sequence length="357" mass="40786">MGRPRNTTFNYKLKRNRSGYFEVKWTDEGRTKTASSGSKDREAAELFLAQFVERQRIAPPEQPIVSLILSGYYEEKMFEGRSSIEDIKRNCTNISRHMGKIFPHQISQNTIKDYAKKRGAEGVGNASIRQDLATLRAALHWAEREKWIIAPKFKMPVAAPEARQEWATREEVSALIREAEQTPHLSLFITLAISAGQRKGAVCDLTWDRVDFDRNRIDFGKDVGNKKRSFIPMSKGLRETLEYYKRLATTDHVIEYHGKPVKDVKKAFKRCADRAGLPHITPHVLRHSAATWIVMEGIDKAKGARYLGMSEDVFENIYGKHAPDYLDSVADALDVTKINHASHEKPYLKLTKNRKSP</sequence>
<dbReference type="Proteomes" id="UP000034491">
    <property type="component" value="Unassembled WGS sequence"/>
</dbReference>
<evidence type="ECO:0000313" key="7">
    <source>
        <dbReference type="Proteomes" id="UP000034491"/>
    </source>
</evidence>
<dbReference type="PROSITE" id="PS51898">
    <property type="entry name" value="TYR_RECOMBINASE"/>
    <property type="match status" value="1"/>
</dbReference>
<keyword evidence="4" id="KW-0233">DNA recombination</keyword>
<comment type="similarity">
    <text evidence="1">Belongs to the 'phage' integrase family.</text>
</comment>
<organism evidence="6 7">
    <name type="scientific">Kiloniella litopenaei</name>
    <dbReference type="NCBI Taxonomy" id="1549748"/>
    <lineage>
        <taxon>Bacteria</taxon>
        <taxon>Pseudomonadati</taxon>
        <taxon>Pseudomonadota</taxon>
        <taxon>Alphaproteobacteria</taxon>
        <taxon>Rhodospirillales</taxon>
        <taxon>Kiloniellaceae</taxon>
        <taxon>Kiloniella</taxon>
    </lineage>
</organism>
<dbReference type="CDD" id="cd00796">
    <property type="entry name" value="INT_Rci_Hp1_C"/>
    <property type="match status" value="1"/>
</dbReference>
<dbReference type="RefSeq" id="WP_046509835.1">
    <property type="nucleotide sequence ID" value="NZ_LANI01000032.1"/>
</dbReference>
<dbReference type="InterPro" id="IPR010998">
    <property type="entry name" value="Integrase_recombinase_N"/>
</dbReference>
<keyword evidence="7" id="KW-1185">Reference proteome</keyword>
<dbReference type="Gene3D" id="1.10.443.10">
    <property type="entry name" value="Intergrase catalytic core"/>
    <property type="match status" value="1"/>
</dbReference>
<dbReference type="PANTHER" id="PTHR30349">
    <property type="entry name" value="PHAGE INTEGRASE-RELATED"/>
    <property type="match status" value="1"/>
</dbReference>
<proteinExistence type="inferred from homology"/>
<evidence type="ECO:0000256" key="4">
    <source>
        <dbReference type="ARBA" id="ARBA00023172"/>
    </source>
</evidence>
<dbReference type="InterPro" id="IPR013762">
    <property type="entry name" value="Integrase-like_cat_sf"/>
</dbReference>
<dbReference type="Pfam" id="PF00589">
    <property type="entry name" value="Phage_integrase"/>
    <property type="match status" value="1"/>
</dbReference>
<comment type="caution">
    <text evidence="6">The sequence shown here is derived from an EMBL/GenBank/DDBJ whole genome shotgun (WGS) entry which is preliminary data.</text>
</comment>
<dbReference type="InterPro" id="IPR011010">
    <property type="entry name" value="DNA_brk_join_enz"/>
</dbReference>
<dbReference type="STRING" id="1549748.WH95_18345"/>
<reference evidence="6 7" key="1">
    <citation type="submission" date="2015-03" db="EMBL/GenBank/DDBJ databases">
        <title>Genome sequence of Kiloniella sp. P1-1, isolated from the gut microflora of Pacific white shrimp, Penaeus vannamei.</title>
        <authorList>
            <person name="Shao Z."/>
            <person name="Wang L."/>
            <person name="Li X."/>
        </authorList>
    </citation>
    <scope>NUCLEOTIDE SEQUENCE [LARGE SCALE GENOMIC DNA]</scope>
    <source>
        <strain evidence="6 7">P1-1</strain>
    </source>
</reference>
<keyword evidence="2" id="KW-0229">DNA integration</keyword>
<accession>A0A0M2R0J1</accession>
<dbReference type="PANTHER" id="PTHR30349:SF41">
    <property type="entry name" value="INTEGRASE_RECOMBINASE PROTEIN MJ0367-RELATED"/>
    <property type="match status" value="1"/>
</dbReference>
<evidence type="ECO:0000256" key="1">
    <source>
        <dbReference type="ARBA" id="ARBA00008857"/>
    </source>
</evidence>
<protein>
    <recommendedName>
        <fullName evidence="5">Tyr recombinase domain-containing protein</fullName>
    </recommendedName>
</protein>